<organism evidence="2 3">
    <name type="scientific">Caenorhabditis angaria</name>
    <dbReference type="NCBI Taxonomy" id="860376"/>
    <lineage>
        <taxon>Eukaryota</taxon>
        <taxon>Metazoa</taxon>
        <taxon>Ecdysozoa</taxon>
        <taxon>Nematoda</taxon>
        <taxon>Chromadorea</taxon>
        <taxon>Rhabditida</taxon>
        <taxon>Rhabditina</taxon>
        <taxon>Rhabditomorpha</taxon>
        <taxon>Rhabditoidea</taxon>
        <taxon>Rhabditidae</taxon>
        <taxon>Peloderinae</taxon>
        <taxon>Caenorhabditis</taxon>
    </lineage>
</organism>
<comment type="caution">
    <text evidence="2">The sequence shown here is derived from an EMBL/GenBank/DDBJ whole genome shotgun (WGS) entry which is preliminary data.</text>
</comment>
<dbReference type="GO" id="GO:0038022">
    <property type="term" value="F:G protein-coupled olfactory receptor activity"/>
    <property type="evidence" value="ECO:0007669"/>
    <property type="project" value="TreeGrafter"/>
</dbReference>
<keyword evidence="3" id="KW-1185">Reference proteome</keyword>
<reference evidence="2" key="1">
    <citation type="submission" date="2022-11" db="EMBL/GenBank/DDBJ databases">
        <authorList>
            <person name="Kikuchi T."/>
        </authorList>
    </citation>
    <scope>NUCLEOTIDE SEQUENCE</scope>
    <source>
        <strain evidence="2">PS1010</strain>
    </source>
</reference>
<proteinExistence type="predicted"/>
<dbReference type="PANTHER" id="PTHR22943">
    <property type="entry name" value="7-TRANSMEMBRANE DOMAIN RECEPTOR C.ELEGANS"/>
    <property type="match status" value="1"/>
</dbReference>
<keyword evidence="1" id="KW-0472">Membrane</keyword>
<dbReference type="GO" id="GO:0005886">
    <property type="term" value="C:plasma membrane"/>
    <property type="evidence" value="ECO:0007669"/>
    <property type="project" value="TreeGrafter"/>
</dbReference>
<dbReference type="PANTHER" id="PTHR22943:SF248">
    <property type="entry name" value="SEVEN TM RECEPTOR"/>
    <property type="match status" value="1"/>
</dbReference>
<dbReference type="GO" id="GO:0042048">
    <property type="term" value="P:olfactory behavior"/>
    <property type="evidence" value="ECO:0007669"/>
    <property type="project" value="TreeGrafter"/>
</dbReference>
<keyword evidence="1" id="KW-1133">Transmembrane helix</keyword>
<dbReference type="Pfam" id="PF10326">
    <property type="entry name" value="7TM_GPCR_Str"/>
    <property type="match status" value="1"/>
</dbReference>
<dbReference type="InterPro" id="IPR019428">
    <property type="entry name" value="7TM_GPCR_serpentine_rcpt_Str"/>
</dbReference>
<dbReference type="SUPFAM" id="SSF81321">
    <property type="entry name" value="Family A G protein-coupled receptor-like"/>
    <property type="match status" value="1"/>
</dbReference>
<sequence>MFEVIKNWTQSICCYLALFFNILLIFLILLKSPKKMGTYKYLMIYFCVVSMVLSILDVVVKPYVVNIQSSFIIFMKNSETGFNNFTNKILLSCTSGCYAIILSSIAIHFIFRFFAIERKGKLKYFKGYFLIFWSLIPIATGILWVASISLLLAPTEHLKENIAPDIFRDYNVTSLGEITVLGSDWYYNFNGTRVMNYQTIQSAPIFVTIITCIPLFLLYIPVSFYLILPVFFENVEIFGLVSNLLYAIYPVLDPLPIIFIIDDYRLAVFDFLGIKRNNKVDVEEKERNDTSVET</sequence>
<name>A0A9P1IPD3_9PELO</name>
<feature type="transmembrane region" description="Helical" evidence="1">
    <location>
        <begin position="42"/>
        <end position="60"/>
    </location>
</feature>
<dbReference type="AlphaFoldDB" id="A0A9P1IPD3"/>
<evidence type="ECO:0008006" key="4">
    <source>
        <dbReference type="Google" id="ProtNLM"/>
    </source>
</evidence>
<accession>A0A9P1IPD3</accession>
<dbReference type="EMBL" id="CANHGI010000004">
    <property type="protein sequence ID" value="CAI5449480.1"/>
    <property type="molecule type" value="Genomic_DNA"/>
</dbReference>
<protein>
    <recommendedName>
        <fullName evidence="4">G-protein coupled receptors family 1 profile domain-containing protein</fullName>
    </recommendedName>
</protein>
<dbReference type="OrthoDB" id="5792363at2759"/>
<feature type="transmembrane region" description="Helical" evidence="1">
    <location>
        <begin position="89"/>
        <end position="115"/>
    </location>
</feature>
<gene>
    <name evidence="2" type="ORF">CAMP_LOCUS12117</name>
</gene>
<feature type="transmembrane region" description="Helical" evidence="1">
    <location>
        <begin position="205"/>
        <end position="228"/>
    </location>
</feature>
<feature type="transmembrane region" description="Helical" evidence="1">
    <location>
        <begin position="127"/>
        <end position="152"/>
    </location>
</feature>
<dbReference type="Proteomes" id="UP001152747">
    <property type="component" value="Unassembled WGS sequence"/>
</dbReference>
<feature type="transmembrane region" description="Helical" evidence="1">
    <location>
        <begin position="12"/>
        <end position="30"/>
    </location>
</feature>
<keyword evidence="1" id="KW-0812">Transmembrane</keyword>
<evidence type="ECO:0000313" key="3">
    <source>
        <dbReference type="Proteomes" id="UP001152747"/>
    </source>
</evidence>
<evidence type="ECO:0000313" key="2">
    <source>
        <dbReference type="EMBL" id="CAI5449480.1"/>
    </source>
</evidence>
<feature type="transmembrane region" description="Helical" evidence="1">
    <location>
        <begin position="240"/>
        <end position="261"/>
    </location>
</feature>
<evidence type="ECO:0000256" key="1">
    <source>
        <dbReference type="SAM" id="Phobius"/>
    </source>
</evidence>